<accession>A0A1C5GJ17</accession>
<dbReference type="Proteomes" id="UP000199360">
    <property type="component" value="Unassembled WGS sequence"/>
</dbReference>
<dbReference type="EMBL" id="FMDM01000001">
    <property type="protein sequence ID" value="SCG33763.1"/>
    <property type="molecule type" value="Genomic_DNA"/>
</dbReference>
<reference evidence="2" key="1">
    <citation type="submission" date="2016-06" db="EMBL/GenBank/DDBJ databases">
        <authorList>
            <person name="Varghese N."/>
            <person name="Submissions Spin"/>
        </authorList>
    </citation>
    <scope>NUCLEOTIDE SEQUENCE [LARGE SCALE GENOMIC DNA]</scope>
    <source>
        <strain evidence="2">DSM 45647</strain>
    </source>
</reference>
<evidence type="ECO:0008006" key="3">
    <source>
        <dbReference type="Google" id="ProtNLM"/>
    </source>
</evidence>
<dbReference type="STRING" id="745366.GA0070213_1012"/>
<keyword evidence="2" id="KW-1185">Reference proteome</keyword>
<organism evidence="1 2">
    <name type="scientific">Micromonospora humi</name>
    <dbReference type="NCBI Taxonomy" id="745366"/>
    <lineage>
        <taxon>Bacteria</taxon>
        <taxon>Bacillati</taxon>
        <taxon>Actinomycetota</taxon>
        <taxon>Actinomycetes</taxon>
        <taxon>Micromonosporales</taxon>
        <taxon>Micromonosporaceae</taxon>
        <taxon>Micromonospora</taxon>
    </lineage>
</organism>
<dbReference type="AlphaFoldDB" id="A0A1C5GJ17"/>
<proteinExistence type="predicted"/>
<dbReference type="OrthoDB" id="9930091at2"/>
<gene>
    <name evidence="1" type="ORF">GA0070213_1012</name>
</gene>
<dbReference type="RefSeq" id="WP_139128592.1">
    <property type="nucleotide sequence ID" value="NZ_FMDM01000001.1"/>
</dbReference>
<sequence length="190" mass="20858">MPRPRRAVSLLALAAILTVVRTRLSEESRPDPRAFRRYDPPGELGRAERAYLSWAQGHIAGIVRVARARSIRHQSLALASGLSALAVPVALAVAAPAWVPAALGFLAAAGQLGQQILRDREQSLLGHQLAVRLQRVLRLFHSEWDESLSTAELRRRFRSFRDAFEATKEEYGGQILAVRGQEPPAVTVGS</sequence>
<name>A0A1C5GJ17_9ACTN</name>
<protein>
    <recommendedName>
        <fullName evidence="3">SMODS and SLOG-associating 2TM effector domain-containing protein</fullName>
    </recommendedName>
</protein>
<evidence type="ECO:0000313" key="2">
    <source>
        <dbReference type="Proteomes" id="UP000199360"/>
    </source>
</evidence>
<evidence type="ECO:0000313" key="1">
    <source>
        <dbReference type="EMBL" id="SCG33763.1"/>
    </source>
</evidence>